<evidence type="ECO:0000256" key="3">
    <source>
        <dbReference type="ARBA" id="ARBA00022679"/>
    </source>
</evidence>
<comment type="pathway">
    <text evidence="5">Purine metabolism; XMP biosynthesis via salvage pathway; XMP from xanthine: step 1/1.</text>
</comment>
<dbReference type="GO" id="GO:0046110">
    <property type="term" value="P:xanthine metabolic process"/>
    <property type="evidence" value="ECO:0007669"/>
    <property type="project" value="UniProtKB-UniRule"/>
</dbReference>
<evidence type="ECO:0000313" key="9">
    <source>
        <dbReference type="Proteomes" id="UP000181997"/>
    </source>
</evidence>
<keyword evidence="3 5" id="KW-0808">Transferase</keyword>
<proteinExistence type="inferred from homology"/>
<dbReference type="UniPathway" id="UPA00602">
    <property type="reaction ID" value="UER00658"/>
</dbReference>
<evidence type="ECO:0000256" key="2">
    <source>
        <dbReference type="ARBA" id="ARBA00022676"/>
    </source>
</evidence>
<dbReference type="InterPro" id="IPR000836">
    <property type="entry name" value="PRTase_dom"/>
</dbReference>
<feature type="binding site" evidence="5">
    <location>
        <begin position="128"/>
        <end position="132"/>
    </location>
    <ligand>
        <name>5-phospho-alpha-D-ribose 1-diphosphate</name>
        <dbReference type="ChEBI" id="CHEBI:58017"/>
    </ligand>
</feature>
<keyword evidence="4 5" id="KW-0660">Purine salvage</keyword>
<dbReference type="NCBIfam" id="TIGR01744">
    <property type="entry name" value="XPRTase"/>
    <property type="match status" value="1"/>
</dbReference>
<accession>A0A0V8HK97</accession>
<comment type="subcellular location">
    <subcellularLocation>
        <location evidence="5">Cytoplasm</location>
    </subcellularLocation>
</comment>
<gene>
    <name evidence="5" type="primary">xpt</name>
    <name evidence="8" type="ORF">GA0061094_2516</name>
</gene>
<protein>
    <recommendedName>
        <fullName evidence="5 6">Xanthine phosphoribosyltransferase</fullName>
        <shortName evidence="5">XPRTase</shortName>
        <ecNumber evidence="5 6">2.4.2.22</ecNumber>
    </recommendedName>
</protein>
<comment type="catalytic activity">
    <reaction evidence="5">
        <text>XMP + diphosphate = xanthine + 5-phospho-alpha-D-ribose 1-diphosphate</text>
        <dbReference type="Rhea" id="RHEA:10800"/>
        <dbReference type="ChEBI" id="CHEBI:17712"/>
        <dbReference type="ChEBI" id="CHEBI:33019"/>
        <dbReference type="ChEBI" id="CHEBI:57464"/>
        <dbReference type="ChEBI" id="CHEBI:58017"/>
        <dbReference type="EC" id="2.4.2.22"/>
    </reaction>
</comment>
<evidence type="ECO:0000313" key="8">
    <source>
        <dbReference type="EMBL" id="SCC10364.1"/>
    </source>
</evidence>
<feature type="domain" description="Phosphoribosyltransferase" evidence="7">
    <location>
        <begin position="36"/>
        <end position="156"/>
    </location>
</feature>
<dbReference type="Proteomes" id="UP000181997">
    <property type="component" value="Unassembled WGS sequence"/>
</dbReference>
<dbReference type="PANTHER" id="PTHR43864">
    <property type="entry name" value="HYPOXANTHINE/GUANINE PHOSPHORIBOSYLTRANSFERASE"/>
    <property type="match status" value="1"/>
</dbReference>
<evidence type="ECO:0000256" key="6">
    <source>
        <dbReference type="NCBIfam" id="TIGR01744"/>
    </source>
</evidence>
<dbReference type="NCBIfam" id="NF006671">
    <property type="entry name" value="PRK09219.1"/>
    <property type="match status" value="1"/>
</dbReference>
<keyword evidence="2 5" id="KW-0328">Glycosyltransferase</keyword>
<dbReference type="InterPro" id="IPR050118">
    <property type="entry name" value="Pur/Pyrimidine_PRTase"/>
</dbReference>
<reference evidence="9" key="1">
    <citation type="submission" date="2016-08" db="EMBL/GenBank/DDBJ databases">
        <authorList>
            <person name="Varghese N."/>
            <person name="Submissions Spin"/>
        </authorList>
    </citation>
    <scope>NUCLEOTIDE SEQUENCE [LARGE SCALE GENOMIC DNA]</scope>
    <source>
        <strain evidence="9">SGD-1123</strain>
    </source>
</reference>
<dbReference type="GO" id="GO:0000310">
    <property type="term" value="F:xanthine phosphoribosyltransferase activity"/>
    <property type="evidence" value="ECO:0007669"/>
    <property type="project" value="UniProtKB-UniRule"/>
</dbReference>
<dbReference type="AlphaFoldDB" id="A0A0V8HK97"/>
<comment type="subunit">
    <text evidence="5">Homodimer.</text>
</comment>
<dbReference type="Pfam" id="PF00156">
    <property type="entry name" value="Pribosyltran"/>
    <property type="match status" value="1"/>
</dbReference>
<dbReference type="PANTHER" id="PTHR43864:SF1">
    <property type="entry name" value="XANTHINE PHOSPHORIBOSYLTRANSFERASE"/>
    <property type="match status" value="1"/>
</dbReference>
<dbReference type="GO" id="GO:0032265">
    <property type="term" value="P:XMP salvage"/>
    <property type="evidence" value="ECO:0007669"/>
    <property type="project" value="UniProtKB-UniRule"/>
</dbReference>
<sequence>MELLKKKMIEEGAVLSNHVLKVDSFLNHGVDPVLMDAVGKEFAKRFKDQAITKVLTIESSGIAPGLMAALTLGVPMVFARKRRSLTQSEDLVTAKVYSFTKQEENTISVSGKYIHGGDNILIIDDFLANGQAALGLVELAEKAGANIAGIGIVIEKSFQDGGRLLREKGFRVESLAEIESLEDGIISFKQSKAEEAAHS</sequence>
<dbReference type="SUPFAM" id="SSF53271">
    <property type="entry name" value="PRTase-like"/>
    <property type="match status" value="1"/>
</dbReference>
<dbReference type="CDD" id="cd06223">
    <property type="entry name" value="PRTases_typeI"/>
    <property type="match status" value="1"/>
</dbReference>
<organism evidence="8 9">
    <name type="scientific">[Bacillus] enclensis</name>
    <dbReference type="NCBI Taxonomy" id="1402860"/>
    <lineage>
        <taxon>Bacteria</taxon>
        <taxon>Bacillati</taxon>
        <taxon>Bacillota</taxon>
        <taxon>Bacilli</taxon>
        <taxon>Bacillales</taxon>
        <taxon>Bacillaceae</taxon>
        <taxon>Rossellomorea</taxon>
    </lineage>
</organism>
<feature type="binding site" evidence="5">
    <location>
        <position position="20"/>
    </location>
    <ligand>
        <name>xanthine</name>
        <dbReference type="ChEBI" id="CHEBI:17712"/>
    </ligand>
</feature>
<comment type="function">
    <text evidence="5">Converts the preformed base xanthine, a product of nucleic acid breakdown, to xanthosine 5'-monophosphate (XMP), so it can be reused for RNA or DNA synthesis.</text>
</comment>
<feature type="binding site" evidence="5">
    <location>
        <position position="156"/>
    </location>
    <ligand>
        <name>xanthine</name>
        <dbReference type="ChEBI" id="CHEBI:17712"/>
    </ligand>
</feature>
<dbReference type="Gene3D" id="3.40.50.2020">
    <property type="match status" value="1"/>
</dbReference>
<name>A0A0V8HK97_9BACI</name>
<evidence type="ECO:0000256" key="4">
    <source>
        <dbReference type="ARBA" id="ARBA00022726"/>
    </source>
</evidence>
<keyword evidence="9" id="KW-1185">Reference proteome</keyword>
<dbReference type="GO" id="GO:0005737">
    <property type="term" value="C:cytoplasm"/>
    <property type="evidence" value="ECO:0007669"/>
    <property type="project" value="UniProtKB-SubCell"/>
</dbReference>
<dbReference type="EMBL" id="FMAU01000002">
    <property type="protein sequence ID" value="SCC10364.1"/>
    <property type="molecule type" value="Genomic_DNA"/>
</dbReference>
<comment type="similarity">
    <text evidence="5">Belongs to the purine/pyrimidine phosphoribosyltransferase family. Xpt subfamily.</text>
</comment>
<dbReference type="GO" id="GO:0006166">
    <property type="term" value="P:purine ribonucleoside salvage"/>
    <property type="evidence" value="ECO:0007669"/>
    <property type="project" value="UniProtKB-KW"/>
</dbReference>
<dbReference type="RefSeq" id="WP_058298626.1">
    <property type="nucleotide sequence ID" value="NZ_FMAU01000002.1"/>
</dbReference>
<dbReference type="HAMAP" id="MF_01184">
    <property type="entry name" value="XPRTase"/>
    <property type="match status" value="1"/>
</dbReference>
<dbReference type="InterPro" id="IPR010079">
    <property type="entry name" value="Xanthine_PRibTrfase"/>
</dbReference>
<dbReference type="EC" id="2.4.2.22" evidence="5 6"/>
<dbReference type="InterPro" id="IPR029057">
    <property type="entry name" value="PRTase-like"/>
</dbReference>
<dbReference type="OrthoDB" id="9790678at2"/>
<evidence type="ECO:0000259" key="7">
    <source>
        <dbReference type="Pfam" id="PF00156"/>
    </source>
</evidence>
<feature type="binding site" evidence="5">
    <location>
        <position position="27"/>
    </location>
    <ligand>
        <name>xanthine</name>
        <dbReference type="ChEBI" id="CHEBI:17712"/>
    </ligand>
</feature>
<evidence type="ECO:0000256" key="5">
    <source>
        <dbReference type="HAMAP-Rule" id="MF_01184"/>
    </source>
</evidence>
<keyword evidence="1 5" id="KW-0963">Cytoplasm</keyword>
<evidence type="ECO:0000256" key="1">
    <source>
        <dbReference type="ARBA" id="ARBA00022490"/>
    </source>
</evidence>